<feature type="binding site" evidence="3">
    <location>
        <position position="324"/>
    </location>
    <ligand>
        <name>CTP</name>
        <dbReference type="ChEBI" id="CHEBI:37563"/>
    </ligand>
</feature>
<keyword evidence="2 3" id="KW-0456">Lyase</keyword>
<evidence type="ECO:0000313" key="8">
    <source>
        <dbReference type="Proteomes" id="UP000054997"/>
    </source>
</evidence>
<dbReference type="InterPro" id="IPR036551">
    <property type="entry name" value="Flavin_trans-like"/>
</dbReference>
<comment type="cofactor">
    <cofactor evidence="3">
        <name>Mg(2+)</name>
        <dbReference type="ChEBI" id="CHEBI:18420"/>
    </cofactor>
</comment>
<comment type="similarity">
    <text evidence="3 4">In the C-terminal section; belongs to the PPC synthetase family.</text>
</comment>
<comment type="similarity">
    <text evidence="3 4">In the N-terminal section; belongs to the HFCD (homo-oligomeric flavin containing Cys decarboxylase) superfamily.</text>
</comment>
<dbReference type="InterPro" id="IPR005252">
    <property type="entry name" value="CoaBC"/>
</dbReference>
<dbReference type="Gene3D" id="3.40.50.10300">
    <property type="entry name" value="CoaB-like"/>
    <property type="match status" value="1"/>
</dbReference>
<keyword evidence="3 4" id="KW-0285">Flavoprotein</keyword>
<dbReference type="OrthoDB" id="9802554at2"/>
<protein>
    <recommendedName>
        <fullName evidence="3">Coenzyme A biosynthesis bifunctional protein CoaBC</fullName>
    </recommendedName>
    <alternativeName>
        <fullName evidence="3">DNA/pantothenate metabolism flavoprotein</fullName>
    </alternativeName>
    <alternativeName>
        <fullName evidence="3">Phosphopantothenoylcysteine synthetase/decarboxylase</fullName>
        <shortName evidence="3">PPCS-PPCDC</shortName>
    </alternativeName>
    <domain>
        <recommendedName>
            <fullName evidence="3">Phosphopantothenoylcysteine decarboxylase</fullName>
            <shortName evidence="3">PPC decarboxylase</shortName>
            <shortName evidence="3">PPC-DC</shortName>
            <ecNumber evidence="3">4.1.1.36</ecNumber>
        </recommendedName>
        <alternativeName>
            <fullName evidence="3">CoaC</fullName>
        </alternativeName>
    </domain>
    <domain>
        <recommendedName>
            <fullName evidence="3">Phosphopantothenate--cysteine ligase</fullName>
            <ecNumber evidence="3">6.3.2.5</ecNumber>
        </recommendedName>
        <alternativeName>
            <fullName evidence="3">CoaB</fullName>
        </alternativeName>
        <alternativeName>
            <fullName evidence="3">Phosphopantothenoylcysteine synthetase</fullName>
            <shortName evidence="3">PPC synthetase</shortName>
            <shortName evidence="3">PPC-S</shortName>
        </alternativeName>
    </domain>
</protein>
<evidence type="ECO:0000313" key="7">
    <source>
        <dbReference type="EMBL" id="KTD20320.1"/>
    </source>
</evidence>
<comment type="pathway">
    <text evidence="3 4">Cofactor biosynthesis; coenzyme A biosynthesis; CoA from (R)-pantothenate: step 3/5.</text>
</comment>
<keyword evidence="3" id="KW-0479">Metal-binding</keyword>
<evidence type="ECO:0000256" key="2">
    <source>
        <dbReference type="ARBA" id="ARBA00023239"/>
    </source>
</evidence>
<dbReference type="InterPro" id="IPR007085">
    <property type="entry name" value="DNA/pantothenate-metab_flavo_C"/>
</dbReference>
<keyword evidence="3" id="KW-0460">Magnesium</keyword>
<dbReference type="Pfam" id="PF04127">
    <property type="entry name" value="DFP"/>
    <property type="match status" value="1"/>
</dbReference>
<feature type="region of interest" description="Phosphopantothenoylcysteine decarboxylase" evidence="3">
    <location>
        <begin position="1"/>
        <end position="190"/>
    </location>
</feature>
<feature type="binding site" evidence="3">
    <location>
        <position position="279"/>
    </location>
    <ligand>
        <name>CTP</name>
        <dbReference type="ChEBI" id="CHEBI:37563"/>
    </ligand>
</feature>
<dbReference type="STRING" id="45068.Llon_1673"/>
<evidence type="ECO:0000256" key="1">
    <source>
        <dbReference type="ARBA" id="ARBA00022793"/>
    </source>
</evidence>
<feature type="binding site" evidence="3">
    <location>
        <position position="342"/>
    </location>
    <ligand>
        <name>CTP</name>
        <dbReference type="ChEBI" id="CHEBI:37563"/>
    </ligand>
</feature>
<comment type="function">
    <text evidence="3">Catalyzes two sequential steps in the biosynthesis of coenzyme A. In the first step cysteine is conjugated to 4'-phosphopantothenate to form 4-phosphopantothenoylcysteine. In the second step the latter compound is decarboxylated to form 4'-phosphopantotheine.</text>
</comment>
<reference evidence="7 8" key="1">
    <citation type="submission" date="2015-11" db="EMBL/GenBank/DDBJ databases">
        <title>Genomic analysis of 38 Legionella species identifies large and diverse effector repertoires.</title>
        <authorList>
            <person name="Burstein D."/>
            <person name="Amaro F."/>
            <person name="Zusman T."/>
            <person name="Lifshitz Z."/>
            <person name="Cohen O."/>
            <person name="Gilbert J.A."/>
            <person name="Pupko T."/>
            <person name="Shuman H.A."/>
            <person name="Segal G."/>
        </authorList>
    </citation>
    <scope>NUCLEOTIDE SEQUENCE [LARGE SCALE GENOMIC DNA]</scope>
    <source>
        <strain evidence="7 8">ATCC 49505</strain>
    </source>
</reference>
<name>A0A0W0VJM7_9GAMM</name>
<comment type="function">
    <text evidence="4">Catalyzes two steps in the biosynthesis of coenzyme A. In the first step cysteine is conjugated to 4'-phosphopantothenate to form 4-phosphopantothenoylcysteine, in the latter compound is decarboxylated to form 4'-phosphopantotheine.</text>
</comment>
<dbReference type="GO" id="GO:0071513">
    <property type="term" value="C:phosphopantothenoylcysteine decarboxylase complex"/>
    <property type="evidence" value="ECO:0007669"/>
    <property type="project" value="TreeGrafter"/>
</dbReference>
<comment type="catalytic activity">
    <reaction evidence="3 4">
        <text>N-[(R)-4-phosphopantothenoyl]-L-cysteine + H(+) = (R)-4'-phosphopantetheine + CO2</text>
        <dbReference type="Rhea" id="RHEA:16793"/>
        <dbReference type="ChEBI" id="CHEBI:15378"/>
        <dbReference type="ChEBI" id="CHEBI:16526"/>
        <dbReference type="ChEBI" id="CHEBI:59458"/>
        <dbReference type="ChEBI" id="CHEBI:61723"/>
        <dbReference type="EC" id="4.1.1.36"/>
    </reaction>
</comment>
<organism evidence="7 8">
    <name type="scientific">Legionella londiniensis</name>
    <dbReference type="NCBI Taxonomy" id="45068"/>
    <lineage>
        <taxon>Bacteria</taxon>
        <taxon>Pseudomonadati</taxon>
        <taxon>Pseudomonadota</taxon>
        <taxon>Gammaproteobacteria</taxon>
        <taxon>Legionellales</taxon>
        <taxon>Legionellaceae</taxon>
        <taxon>Legionella</taxon>
    </lineage>
</organism>
<dbReference type="Gene3D" id="3.40.50.1950">
    <property type="entry name" value="Flavin prenyltransferase-like"/>
    <property type="match status" value="1"/>
</dbReference>
<dbReference type="GO" id="GO:0015937">
    <property type="term" value="P:coenzyme A biosynthetic process"/>
    <property type="evidence" value="ECO:0007669"/>
    <property type="project" value="UniProtKB-UniRule"/>
</dbReference>
<feature type="binding site" evidence="3">
    <location>
        <begin position="306"/>
        <end position="309"/>
    </location>
    <ligand>
        <name>CTP</name>
        <dbReference type="ChEBI" id="CHEBI:37563"/>
    </ligand>
</feature>
<dbReference type="UniPathway" id="UPA00241">
    <property type="reaction ID" value="UER00353"/>
</dbReference>
<accession>A0A0W0VJM7</accession>
<dbReference type="RefSeq" id="WP_058529663.1">
    <property type="nucleotide sequence ID" value="NZ_CAAAHZ010000010.1"/>
</dbReference>
<comment type="cofactor">
    <cofactor evidence="3">
        <name>FMN</name>
        <dbReference type="ChEBI" id="CHEBI:58210"/>
    </cofactor>
    <text evidence="3">Binds 1 FMN per subunit.</text>
</comment>
<comment type="caution">
    <text evidence="3">Lacks conserved residue(s) required for the propagation of feature annotation.</text>
</comment>
<dbReference type="GO" id="GO:0004633">
    <property type="term" value="F:phosphopantothenoylcysteine decarboxylase activity"/>
    <property type="evidence" value="ECO:0007669"/>
    <property type="project" value="UniProtKB-UniRule"/>
</dbReference>
<feature type="domain" description="DNA/pantothenate metabolism flavoprotein C-terminal" evidence="6">
    <location>
        <begin position="186"/>
        <end position="393"/>
    </location>
</feature>
<dbReference type="GO" id="GO:0046872">
    <property type="term" value="F:metal ion binding"/>
    <property type="evidence" value="ECO:0007669"/>
    <property type="project" value="UniProtKB-KW"/>
</dbReference>
<feature type="binding site" evidence="3">
    <location>
        <position position="338"/>
    </location>
    <ligand>
        <name>CTP</name>
        <dbReference type="ChEBI" id="CHEBI:37563"/>
    </ligand>
</feature>
<dbReference type="InterPro" id="IPR035929">
    <property type="entry name" value="CoaB-like_sf"/>
</dbReference>
<dbReference type="SUPFAM" id="SSF102645">
    <property type="entry name" value="CoaB-like"/>
    <property type="match status" value="1"/>
</dbReference>
<dbReference type="PANTHER" id="PTHR14359:SF6">
    <property type="entry name" value="PHOSPHOPANTOTHENOYLCYSTEINE DECARBOXYLASE"/>
    <property type="match status" value="1"/>
</dbReference>
<gene>
    <name evidence="7" type="primary">dfp</name>
    <name evidence="3" type="synonym">coaBC</name>
    <name evidence="7" type="ORF">Llon_1673</name>
</gene>
<evidence type="ECO:0000256" key="4">
    <source>
        <dbReference type="RuleBase" id="RU364078"/>
    </source>
</evidence>
<comment type="caution">
    <text evidence="7">The sequence shown here is derived from an EMBL/GenBank/DDBJ whole genome shotgun (WGS) entry which is preliminary data.</text>
</comment>
<dbReference type="EMBL" id="LNYK01000026">
    <property type="protein sequence ID" value="KTD20320.1"/>
    <property type="molecule type" value="Genomic_DNA"/>
</dbReference>
<keyword evidence="1 3" id="KW-0210">Decarboxylase</keyword>
<dbReference type="GO" id="GO:0010181">
    <property type="term" value="F:FMN binding"/>
    <property type="evidence" value="ECO:0007669"/>
    <property type="project" value="UniProtKB-UniRule"/>
</dbReference>
<dbReference type="EC" id="4.1.1.36" evidence="3"/>
<keyword evidence="3" id="KW-0511">Multifunctional enzyme</keyword>
<evidence type="ECO:0000259" key="6">
    <source>
        <dbReference type="Pfam" id="PF04127"/>
    </source>
</evidence>
<keyword evidence="3 4" id="KW-0288">FMN</keyword>
<dbReference type="InterPro" id="IPR003382">
    <property type="entry name" value="Flavoprotein"/>
</dbReference>
<evidence type="ECO:0000256" key="3">
    <source>
        <dbReference type="HAMAP-Rule" id="MF_02225"/>
    </source>
</evidence>
<dbReference type="PATRIC" id="fig|45068.5.peg.1813"/>
<dbReference type="GO" id="GO:0004632">
    <property type="term" value="F:phosphopantothenate--cysteine ligase activity"/>
    <property type="evidence" value="ECO:0007669"/>
    <property type="project" value="UniProtKB-UniRule"/>
</dbReference>
<dbReference type="NCBIfam" id="TIGR00521">
    <property type="entry name" value="coaBC_dfp"/>
    <property type="match status" value="1"/>
</dbReference>
<comment type="pathway">
    <text evidence="3 4">Cofactor biosynthesis; coenzyme A biosynthesis; CoA from (R)-pantothenate: step 2/5.</text>
</comment>
<feature type="active site" description="Proton donor" evidence="3">
    <location>
        <position position="159"/>
    </location>
</feature>
<feature type="binding site" evidence="3">
    <location>
        <position position="289"/>
    </location>
    <ligand>
        <name>CTP</name>
        <dbReference type="ChEBI" id="CHEBI:37563"/>
    </ligand>
</feature>
<keyword evidence="8" id="KW-1185">Reference proteome</keyword>
<proteinExistence type="inferred from homology"/>
<dbReference type="AlphaFoldDB" id="A0A0W0VJM7"/>
<dbReference type="HAMAP" id="MF_02225">
    <property type="entry name" value="CoaBC"/>
    <property type="match status" value="1"/>
</dbReference>
<evidence type="ECO:0000259" key="5">
    <source>
        <dbReference type="Pfam" id="PF02441"/>
    </source>
</evidence>
<dbReference type="Pfam" id="PF02441">
    <property type="entry name" value="Flavoprotein"/>
    <property type="match status" value="1"/>
</dbReference>
<feature type="region of interest" description="Phosphopantothenate--cysteine ligase" evidence="3">
    <location>
        <begin position="191"/>
        <end position="401"/>
    </location>
</feature>
<dbReference type="GO" id="GO:0015941">
    <property type="term" value="P:pantothenate catabolic process"/>
    <property type="evidence" value="ECO:0007669"/>
    <property type="project" value="InterPro"/>
</dbReference>
<dbReference type="SUPFAM" id="SSF52507">
    <property type="entry name" value="Homo-oligomeric flavin-containing Cys decarboxylases, HFCD"/>
    <property type="match status" value="1"/>
</dbReference>
<dbReference type="Proteomes" id="UP000054997">
    <property type="component" value="Unassembled WGS sequence"/>
</dbReference>
<dbReference type="EC" id="6.3.2.5" evidence="3"/>
<feature type="domain" description="Flavoprotein" evidence="5">
    <location>
        <begin position="7"/>
        <end position="155"/>
    </location>
</feature>
<dbReference type="PANTHER" id="PTHR14359">
    <property type="entry name" value="HOMO-OLIGOMERIC FLAVIN CONTAINING CYS DECARBOXYLASE FAMILY"/>
    <property type="match status" value="1"/>
</dbReference>
<sequence length="401" mass="43146">MQDFKGKKILLGVTGGIAAYKSAFLVRALTRQGAEVRVVMTSSAREFITPMTMQALSGHDVRCTLFDTEAERAMSHIELARWADYLVIAPASANSIAKFAHGIADDLLSTLYLVAEIPVFVCPAMNRSMWEHQATQDNIVLLKRRGVIVIGPETGSQACGEEGFGRQSETDNIVKALLLHKVNRLLMGKKVLITAGPTREALDPVRYISNRSSGKMGYALAMAASIAGAEVTLISGPTELPPPPGVNFQCVESAEEMANAVMNHLQEDMIFIAAAAVADYRPKNAAAHKIKKEDNPNPSIELTANPDIVAQVAKSGKAAYVVGFAAETSQVIQNAEKKRINKKLDMIIANQVGKGLGFDEDYNEVTILTAKEKIELSLTNKTSLAGQIIAILAANLQNVAS</sequence>
<comment type="catalytic activity">
    <reaction evidence="3 4">
        <text>(R)-4'-phosphopantothenate + L-cysteine + CTP = N-[(R)-4-phosphopantothenoyl]-L-cysteine + CMP + diphosphate + H(+)</text>
        <dbReference type="Rhea" id="RHEA:19397"/>
        <dbReference type="ChEBI" id="CHEBI:10986"/>
        <dbReference type="ChEBI" id="CHEBI:15378"/>
        <dbReference type="ChEBI" id="CHEBI:33019"/>
        <dbReference type="ChEBI" id="CHEBI:35235"/>
        <dbReference type="ChEBI" id="CHEBI:37563"/>
        <dbReference type="ChEBI" id="CHEBI:59458"/>
        <dbReference type="ChEBI" id="CHEBI:60377"/>
        <dbReference type="EC" id="6.3.2.5"/>
    </reaction>
</comment>
<keyword evidence="3 4" id="KW-0436">Ligase</keyword>